<dbReference type="AlphaFoldDB" id="A0A923HUM6"/>
<proteinExistence type="predicted"/>
<evidence type="ECO:0000313" key="1">
    <source>
        <dbReference type="EMBL" id="MBC3881574.1"/>
    </source>
</evidence>
<dbReference type="RefSeq" id="WP_186915928.1">
    <property type="nucleotide sequence ID" value="NZ_JACOFZ010000002.1"/>
</dbReference>
<accession>A0A923HUM6</accession>
<reference evidence="1" key="1">
    <citation type="submission" date="2020-08" db="EMBL/GenBank/DDBJ databases">
        <title>Novel species isolated from subtropical streams in China.</title>
        <authorList>
            <person name="Lu H."/>
        </authorList>
    </citation>
    <scope>NUCLEOTIDE SEQUENCE</scope>
    <source>
        <strain evidence="1">LX22W</strain>
    </source>
</reference>
<dbReference type="EMBL" id="JACOFZ010000002">
    <property type="protein sequence ID" value="MBC3881574.1"/>
    <property type="molecule type" value="Genomic_DNA"/>
</dbReference>
<keyword evidence="2" id="KW-1185">Reference proteome</keyword>
<evidence type="ECO:0000313" key="2">
    <source>
        <dbReference type="Proteomes" id="UP000627446"/>
    </source>
</evidence>
<organism evidence="1 2">
    <name type="scientific">Undibacterium nitidum</name>
    <dbReference type="NCBI Taxonomy" id="2762298"/>
    <lineage>
        <taxon>Bacteria</taxon>
        <taxon>Pseudomonadati</taxon>
        <taxon>Pseudomonadota</taxon>
        <taxon>Betaproteobacteria</taxon>
        <taxon>Burkholderiales</taxon>
        <taxon>Oxalobacteraceae</taxon>
        <taxon>Undibacterium</taxon>
    </lineage>
</organism>
<protein>
    <submittedName>
        <fullName evidence="1">Uncharacterized protein</fullName>
    </submittedName>
</protein>
<gene>
    <name evidence="1" type="ORF">H8K36_09340</name>
</gene>
<dbReference type="Proteomes" id="UP000627446">
    <property type="component" value="Unassembled WGS sequence"/>
</dbReference>
<comment type="caution">
    <text evidence="1">The sequence shown here is derived from an EMBL/GenBank/DDBJ whole genome shotgun (WGS) entry which is preliminary data.</text>
</comment>
<sequence>MSEQEIVHIAIQRLYNEIFLKLEPDDGPLSEEDLKAIQAKADEYIKGPVVFEQFMFKMPD</sequence>
<name>A0A923HUM6_9BURK</name>